<keyword evidence="1" id="KW-0472">Membrane</keyword>
<feature type="transmembrane region" description="Helical" evidence="1">
    <location>
        <begin position="105"/>
        <end position="125"/>
    </location>
</feature>
<keyword evidence="3" id="KW-1185">Reference proteome</keyword>
<sequence>MTAFNMMSTAFFSFPSTLHTDKISNWQKTIVHFPVSVVEYYISKFLAMMIDYLPAITVVFSVGHIVRHVNVPMMDWFVSAGILMMGSAAFVVLGLLLALIPNTQFVSVIGNIVYMTLAILDGLWFPLTMFPSLMQAIGKTLPTYQLMNLISVYLNQHRLDWGSVL</sequence>
<comment type="caution">
    <text evidence="2">The sequence shown here is derived from an EMBL/GenBank/DDBJ whole genome shotgun (WGS) entry which is preliminary data.</text>
</comment>
<evidence type="ECO:0000313" key="3">
    <source>
        <dbReference type="Proteomes" id="UP000255236"/>
    </source>
</evidence>
<dbReference type="PANTHER" id="PTHR43229">
    <property type="entry name" value="NODULATION PROTEIN J"/>
    <property type="match status" value="1"/>
</dbReference>
<name>A0A380L326_9STRE</name>
<reference evidence="2" key="1">
    <citation type="submission" date="2018-06" db="EMBL/GenBank/DDBJ databases">
        <authorList>
            <consortium name="Pathogen Informatics"/>
            <person name="Doyle S."/>
        </authorList>
    </citation>
    <scope>NUCLEOTIDE SEQUENCE [LARGE SCALE GENOMIC DNA]</scope>
    <source>
        <strain evidence="2">NCTC11063</strain>
    </source>
</reference>
<gene>
    <name evidence="2" type="ORF">NCTC11063_00366</name>
</gene>
<dbReference type="PANTHER" id="PTHR43229:SF2">
    <property type="entry name" value="NODULATION PROTEIN J"/>
    <property type="match status" value="1"/>
</dbReference>
<dbReference type="Proteomes" id="UP000255236">
    <property type="component" value="Unassembled WGS sequence"/>
</dbReference>
<organism evidence="2 3">
    <name type="scientific">Streptococcus milleri</name>
    <dbReference type="NCBI Taxonomy" id="33040"/>
    <lineage>
        <taxon>Bacteria</taxon>
        <taxon>Bacillati</taxon>
        <taxon>Bacillota</taxon>
        <taxon>Bacilli</taxon>
        <taxon>Lactobacillales</taxon>
        <taxon>Streptococcaceae</taxon>
        <taxon>Streptococcus</taxon>
    </lineage>
</organism>
<feature type="transmembrane region" description="Helical" evidence="1">
    <location>
        <begin position="77"/>
        <end position="99"/>
    </location>
</feature>
<evidence type="ECO:0000256" key="1">
    <source>
        <dbReference type="SAM" id="Phobius"/>
    </source>
</evidence>
<dbReference type="AlphaFoldDB" id="A0A380L326"/>
<accession>A0A380L326</accession>
<dbReference type="EMBL" id="UHFT01000001">
    <property type="protein sequence ID" value="SUN79654.1"/>
    <property type="molecule type" value="Genomic_DNA"/>
</dbReference>
<keyword evidence="1" id="KW-1133">Transmembrane helix</keyword>
<proteinExistence type="predicted"/>
<keyword evidence="1" id="KW-0812">Transmembrane</keyword>
<feature type="transmembrane region" description="Helical" evidence="1">
    <location>
        <begin position="44"/>
        <end position="65"/>
    </location>
</feature>
<protein>
    <submittedName>
        <fullName evidence="2">Multidrug ABC transporter permease</fullName>
    </submittedName>
</protein>
<dbReference type="InterPro" id="IPR051784">
    <property type="entry name" value="Nod_factor_ABC_transporter"/>
</dbReference>
<evidence type="ECO:0000313" key="2">
    <source>
        <dbReference type="EMBL" id="SUN79654.1"/>
    </source>
</evidence>